<reference evidence="1" key="1">
    <citation type="submission" date="2020-05" db="EMBL/GenBank/DDBJ databases">
        <title>Large-scale comparative analyses of tick genomes elucidate their genetic diversity and vector capacities.</title>
        <authorList>
            <person name="Jia N."/>
            <person name="Wang J."/>
            <person name="Shi W."/>
            <person name="Du L."/>
            <person name="Sun Y."/>
            <person name="Zhan W."/>
            <person name="Jiang J."/>
            <person name="Wang Q."/>
            <person name="Zhang B."/>
            <person name="Ji P."/>
            <person name="Sakyi L.B."/>
            <person name="Cui X."/>
            <person name="Yuan T."/>
            <person name="Jiang B."/>
            <person name="Yang W."/>
            <person name="Lam T.T.-Y."/>
            <person name="Chang Q."/>
            <person name="Ding S."/>
            <person name="Wang X."/>
            <person name="Zhu J."/>
            <person name="Ruan X."/>
            <person name="Zhao L."/>
            <person name="Wei J."/>
            <person name="Que T."/>
            <person name="Du C."/>
            <person name="Cheng J."/>
            <person name="Dai P."/>
            <person name="Han X."/>
            <person name="Huang E."/>
            <person name="Gao Y."/>
            <person name="Liu J."/>
            <person name="Shao H."/>
            <person name="Ye R."/>
            <person name="Li L."/>
            <person name="Wei W."/>
            <person name="Wang X."/>
            <person name="Wang C."/>
            <person name="Yang T."/>
            <person name="Huo Q."/>
            <person name="Li W."/>
            <person name="Guo W."/>
            <person name="Chen H."/>
            <person name="Zhou L."/>
            <person name="Ni X."/>
            <person name="Tian J."/>
            <person name="Zhou Y."/>
            <person name="Sheng Y."/>
            <person name="Liu T."/>
            <person name="Pan Y."/>
            <person name="Xia L."/>
            <person name="Li J."/>
            <person name="Zhao F."/>
            <person name="Cao W."/>
        </authorList>
    </citation>
    <scope>NUCLEOTIDE SEQUENCE</scope>
    <source>
        <strain evidence="1">Dsil-2018</strain>
    </source>
</reference>
<dbReference type="Proteomes" id="UP000821865">
    <property type="component" value="Chromosome 9"/>
</dbReference>
<evidence type="ECO:0000313" key="2">
    <source>
        <dbReference type="Proteomes" id="UP000821865"/>
    </source>
</evidence>
<name>A0ACB8C449_DERSI</name>
<comment type="caution">
    <text evidence="1">The sequence shown here is derived from an EMBL/GenBank/DDBJ whole genome shotgun (WGS) entry which is preliminary data.</text>
</comment>
<protein>
    <submittedName>
        <fullName evidence="1">Uncharacterized protein</fullName>
    </submittedName>
</protein>
<gene>
    <name evidence="1" type="ORF">HPB49_014035</name>
</gene>
<evidence type="ECO:0000313" key="1">
    <source>
        <dbReference type="EMBL" id="KAH7933580.1"/>
    </source>
</evidence>
<accession>A0ACB8C449</accession>
<proteinExistence type="predicted"/>
<dbReference type="EMBL" id="CM023478">
    <property type="protein sequence ID" value="KAH7933580.1"/>
    <property type="molecule type" value="Genomic_DNA"/>
</dbReference>
<organism evidence="1 2">
    <name type="scientific">Dermacentor silvarum</name>
    <name type="common">Tick</name>
    <dbReference type="NCBI Taxonomy" id="543639"/>
    <lineage>
        <taxon>Eukaryota</taxon>
        <taxon>Metazoa</taxon>
        <taxon>Ecdysozoa</taxon>
        <taxon>Arthropoda</taxon>
        <taxon>Chelicerata</taxon>
        <taxon>Arachnida</taxon>
        <taxon>Acari</taxon>
        <taxon>Parasitiformes</taxon>
        <taxon>Ixodida</taxon>
        <taxon>Ixodoidea</taxon>
        <taxon>Ixodidae</taxon>
        <taxon>Rhipicephalinae</taxon>
        <taxon>Dermacentor</taxon>
    </lineage>
</organism>
<keyword evidence="2" id="KW-1185">Reference proteome</keyword>
<sequence>MEAEGRLNVGERSWVATSKQQAEELRVMQINLDHTKRALTAMTRRMEEVDICIAAINDPPCTKKARPQLPPEFMYFGEQKEPLSAIVVRRPNFDVFPKGAHMAGGRSICATAQFDGPNSGRACSMYIEKERAQDVLVMGDLNAKHAMWGPKANDNRGSRLIEFAAAHALIVLNDATSPPTYSNMYTASWIDVTFATPALVRRGYKWKVSPDETFSEHRAIDLVLYSADCKREKRLTKCGRRNLIAQIKEHQWFVRASGADIREKLVGGPRHYILRRNAHRLCAVDFNDAVLSSSDQYTGFRRNIEREKENYARERCAHCSRKSLFAEPFRTAFGKTKGRTVLPPLKQSDGSYTDGVMQSAELVLNTLIAKDDVQTDEPIHRQIREQISHPYVSQKQDCQFTAGEIEATLGKLPTLKIDEDKRGLTFKNSIRILGVMVDRRLSFFDHAEYFQRKAEFLAMRSISFLRMHAALNPKIKKQLYRQVLLPAVAHASPVLLDQPPIEFELDRRNAEFELFQLRRPVTLGRFSYAADDILYPRDCWRDHPSEARGFHFERLQASEAVRASRRPGTHVYTDGSFTSISAGAAVVVLTPRYKIVAVLRYRLSVASNAYCAEVFAFQEAINYISVHDCTPPYHVYTDSLSLLTTLAQPTTTDARVDNIKKLLKNLELRAPFGLYHVPAHKDVFGNELADMADNTAVTSGFVRLAKKSFRVVRS</sequence>